<evidence type="ECO:0000256" key="4">
    <source>
        <dbReference type="ARBA" id="ARBA00022989"/>
    </source>
</evidence>
<evidence type="ECO:0000256" key="5">
    <source>
        <dbReference type="ARBA" id="ARBA00023136"/>
    </source>
</evidence>
<feature type="transmembrane region" description="Helical" evidence="7">
    <location>
        <begin position="59"/>
        <end position="80"/>
    </location>
</feature>
<evidence type="ECO:0000256" key="1">
    <source>
        <dbReference type="ARBA" id="ARBA00004141"/>
    </source>
</evidence>
<feature type="transmembrane region" description="Helical" evidence="7">
    <location>
        <begin position="92"/>
        <end position="109"/>
    </location>
</feature>
<keyword evidence="5 7" id="KW-0472">Membrane</keyword>
<evidence type="ECO:0000313" key="8">
    <source>
        <dbReference type="EMBL" id="CAA9299296.1"/>
    </source>
</evidence>
<evidence type="ECO:0000256" key="3">
    <source>
        <dbReference type="ARBA" id="ARBA00022960"/>
    </source>
</evidence>
<keyword evidence="2 7" id="KW-0812">Transmembrane</keyword>
<evidence type="ECO:0000256" key="6">
    <source>
        <dbReference type="SAM" id="MobiDB-lite"/>
    </source>
</evidence>
<feature type="transmembrane region" description="Helical" evidence="7">
    <location>
        <begin position="379"/>
        <end position="399"/>
    </location>
</feature>
<dbReference type="PANTHER" id="PTHR30474:SF3">
    <property type="entry name" value="PEPTIDOGLYCAN GLYCOSYLTRANSFERASE RODA"/>
    <property type="match status" value="1"/>
</dbReference>
<reference evidence="8" key="1">
    <citation type="submission" date="2020-02" db="EMBL/GenBank/DDBJ databases">
        <authorList>
            <person name="Meier V. D."/>
        </authorList>
    </citation>
    <scope>NUCLEOTIDE SEQUENCE</scope>
    <source>
        <strain evidence="8">AVDCRST_MAG77</strain>
    </source>
</reference>
<gene>
    <name evidence="8" type="ORF">AVDCRST_MAG77-5483</name>
</gene>
<dbReference type="GO" id="GO:0008360">
    <property type="term" value="P:regulation of cell shape"/>
    <property type="evidence" value="ECO:0007669"/>
    <property type="project" value="UniProtKB-KW"/>
</dbReference>
<keyword evidence="8" id="KW-0132">Cell division</keyword>
<dbReference type="EMBL" id="CADCTC010000287">
    <property type="protein sequence ID" value="CAA9299296.1"/>
    <property type="molecule type" value="Genomic_DNA"/>
</dbReference>
<feature type="region of interest" description="Disordered" evidence="6">
    <location>
        <begin position="1"/>
        <end position="34"/>
    </location>
</feature>
<feature type="transmembrane region" description="Helical" evidence="7">
    <location>
        <begin position="116"/>
        <end position="137"/>
    </location>
</feature>
<sequence>MIPRTRAPGRHAPPALEGVPLPAGDGQREAQGEVGRRTLHIPSRRRAPVARFTWRWRELGLLVLAALPSLCGVLVLSMILELPLADTRFRPVFAFLLLLLGCHTALSLGRSRADEVLLPLTGALAGIGLLLVTRLVPVLAQRQLMWTVVGAAVMLIAAIGPWDVRLLERYKYTAAAAGIALVALTLVFGIDPNGSGARLWIGFGGFTFQPSEILKVLLVVFLAGYLADKRELLSVTQVRLGLIRLPPLPYLAPLFAMWGISLTLLVWQRDLGAALLFFGVFLVMLYVAIGQIRYVVAGMALFFAGAIPAYFLFSHVRLRVEVWLNPWVDPQGRSYQIAQALYALGSGGLFGAGFGNGYPLYVAAVHTDFPFVALAEEGGLVAVLALLLLYALLATRGLQVALAARLPFNRLLAAGLSSVLALQAMVIIGGNLKLIPLTGVTLPFVSYGGSSLLANFLILGVLLRMSHEEHAMNLLRGSSAPRFLSKLPWTARSRP</sequence>
<keyword evidence="4 7" id="KW-1133">Transmembrane helix</keyword>
<dbReference type="Pfam" id="PF01098">
    <property type="entry name" value="FTSW_RODA_SPOVE"/>
    <property type="match status" value="1"/>
</dbReference>
<feature type="transmembrane region" description="Helical" evidence="7">
    <location>
        <begin position="172"/>
        <end position="190"/>
    </location>
</feature>
<feature type="transmembrane region" description="Helical" evidence="7">
    <location>
        <begin position="248"/>
        <end position="267"/>
    </location>
</feature>
<name>A0A6J4K8Q6_9CHLR</name>
<dbReference type="InterPro" id="IPR001182">
    <property type="entry name" value="FtsW/RodA"/>
</dbReference>
<keyword evidence="3" id="KW-0133">Cell shape</keyword>
<feature type="transmembrane region" description="Helical" evidence="7">
    <location>
        <begin position="273"/>
        <end position="289"/>
    </location>
</feature>
<keyword evidence="8" id="KW-0131">Cell cycle</keyword>
<feature type="transmembrane region" description="Helical" evidence="7">
    <location>
        <begin position="210"/>
        <end position="227"/>
    </location>
</feature>
<feature type="transmembrane region" description="Helical" evidence="7">
    <location>
        <begin position="143"/>
        <end position="160"/>
    </location>
</feature>
<dbReference type="AlphaFoldDB" id="A0A6J4K8Q6"/>
<dbReference type="GO" id="GO:0015648">
    <property type="term" value="F:lipid-linked peptidoglycan transporter activity"/>
    <property type="evidence" value="ECO:0007669"/>
    <property type="project" value="TreeGrafter"/>
</dbReference>
<accession>A0A6J4K8Q6</accession>
<dbReference type="GO" id="GO:0051301">
    <property type="term" value="P:cell division"/>
    <property type="evidence" value="ECO:0007669"/>
    <property type="project" value="UniProtKB-KW"/>
</dbReference>
<dbReference type="GO" id="GO:0032153">
    <property type="term" value="C:cell division site"/>
    <property type="evidence" value="ECO:0007669"/>
    <property type="project" value="TreeGrafter"/>
</dbReference>
<proteinExistence type="predicted"/>
<evidence type="ECO:0000256" key="7">
    <source>
        <dbReference type="SAM" id="Phobius"/>
    </source>
</evidence>
<comment type="subcellular location">
    <subcellularLocation>
        <location evidence="1">Membrane</location>
        <topology evidence="1">Multi-pass membrane protein</topology>
    </subcellularLocation>
</comment>
<feature type="transmembrane region" description="Helical" evidence="7">
    <location>
        <begin position="294"/>
        <end position="313"/>
    </location>
</feature>
<protein>
    <submittedName>
        <fullName evidence="8">FtsW-like cell division membrane protein CA_C0505</fullName>
    </submittedName>
</protein>
<dbReference type="PANTHER" id="PTHR30474">
    <property type="entry name" value="CELL CYCLE PROTEIN"/>
    <property type="match status" value="1"/>
</dbReference>
<evidence type="ECO:0000256" key="2">
    <source>
        <dbReference type="ARBA" id="ARBA00022692"/>
    </source>
</evidence>
<feature type="transmembrane region" description="Helical" evidence="7">
    <location>
        <begin position="444"/>
        <end position="463"/>
    </location>
</feature>
<organism evidence="8">
    <name type="scientific">uncultured Chloroflexota bacterium</name>
    <dbReference type="NCBI Taxonomy" id="166587"/>
    <lineage>
        <taxon>Bacteria</taxon>
        <taxon>Bacillati</taxon>
        <taxon>Chloroflexota</taxon>
        <taxon>environmental samples</taxon>
    </lineage>
</organism>
<feature type="transmembrane region" description="Helical" evidence="7">
    <location>
        <begin position="411"/>
        <end position="432"/>
    </location>
</feature>
<dbReference type="GO" id="GO:0005886">
    <property type="term" value="C:plasma membrane"/>
    <property type="evidence" value="ECO:0007669"/>
    <property type="project" value="TreeGrafter"/>
</dbReference>